<reference evidence="1" key="2">
    <citation type="journal article" date="2023" name="IMA Fungus">
        <title>Comparative genomic study of the Penicillium genus elucidates a diverse pangenome and 15 lateral gene transfer events.</title>
        <authorList>
            <person name="Petersen C."/>
            <person name="Sorensen T."/>
            <person name="Nielsen M.R."/>
            <person name="Sondergaard T.E."/>
            <person name="Sorensen J.L."/>
            <person name="Fitzpatrick D.A."/>
            <person name="Frisvad J.C."/>
            <person name="Nielsen K.L."/>
        </authorList>
    </citation>
    <scope>NUCLEOTIDE SEQUENCE</scope>
    <source>
        <strain evidence="1">IBT 30069</strain>
    </source>
</reference>
<reference evidence="1" key="1">
    <citation type="submission" date="2022-11" db="EMBL/GenBank/DDBJ databases">
        <authorList>
            <person name="Petersen C."/>
        </authorList>
    </citation>
    <scope>NUCLEOTIDE SEQUENCE</scope>
    <source>
        <strain evidence="1">IBT 30069</strain>
    </source>
</reference>
<dbReference type="EMBL" id="JAPQKH010000003">
    <property type="protein sequence ID" value="KAJ5108657.1"/>
    <property type="molecule type" value="Genomic_DNA"/>
</dbReference>
<name>A0A9W9FYA7_9EURO</name>
<dbReference type="OrthoDB" id="4294304at2759"/>
<proteinExistence type="predicted"/>
<organism evidence="1 2">
    <name type="scientific">Penicillium angulare</name>
    <dbReference type="NCBI Taxonomy" id="116970"/>
    <lineage>
        <taxon>Eukaryota</taxon>
        <taxon>Fungi</taxon>
        <taxon>Dikarya</taxon>
        <taxon>Ascomycota</taxon>
        <taxon>Pezizomycotina</taxon>
        <taxon>Eurotiomycetes</taxon>
        <taxon>Eurotiomycetidae</taxon>
        <taxon>Eurotiales</taxon>
        <taxon>Aspergillaceae</taxon>
        <taxon>Penicillium</taxon>
    </lineage>
</organism>
<keyword evidence="2" id="KW-1185">Reference proteome</keyword>
<protein>
    <submittedName>
        <fullName evidence="1">Uncharacterized protein</fullName>
    </submittedName>
</protein>
<comment type="caution">
    <text evidence="1">The sequence shown here is derived from an EMBL/GenBank/DDBJ whole genome shotgun (WGS) entry which is preliminary data.</text>
</comment>
<dbReference type="Proteomes" id="UP001149165">
    <property type="component" value="Unassembled WGS sequence"/>
</dbReference>
<gene>
    <name evidence="1" type="ORF">N7456_005332</name>
</gene>
<evidence type="ECO:0000313" key="1">
    <source>
        <dbReference type="EMBL" id="KAJ5108657.1"/>
    </source>
</evidence>
<sequence length="140" mass="15579">MASEGANDYPPAIIERVNAAHHTPETNEPCQYRFAVVHDDNRPYANPQSGGIFDDLEAANNAAMDLFITQASDWFDQVDGWTNFFESGTVAESQTEDAEEDCENVVEWSVNARGLLKLTAWSEEGEEITVSVNDFQVDDD</sequence>
<dbReference type="AlphaFoldDB" id="A0A9W9FYA7"/>
<accession>A0A9W9FYA7</accession>
<evidence type="ECO:0000313" key="2">
    <source>
        <dbReference type="Proteomes" id="UP001149165"/>
    </source>
</evidence>